<sequence length="327" mass="33855">MLPTPDRPWLVCDVGGTNARFGLVLAPEGRPSHVSTLPCRSYRDLASAAAAYLQQHAPGARPVAACAAVAGPVHGDRIRLTNAHWDCSISQTRRELGVEHLDVVNDFAALALSLPWLGDDEVLPVGGPATDSGRSMAVLGPGTGLGVAGLVPHSGGWVPVSGEGGHVDVPAVTEGELAAVRVLRSQQQTVTAEDMLSGPGLVRLYGAVAQLHGADAEELTPAQICSADNDPLCRETLELFCGLLGGFAGNVALTLGATGGVFLGGGILPRITSVLQASDFRRRFEDKHSMTDYVKSIATVLITASTPALLGARAQLEQSVGSAAVRR</sequence>
<accession>A0A543NIL3</accession>
<comment type="caution">
    <text evidence="5">The sequence shown here is derived from an EMBL/GenBank/DDBJ whole genome shotgun (WGS) entry which is preliminary data.</text>
</comment>
<comment type="catalytic activity">
    <reaction evidence="3">
        <text>D-glucose + ATP = D-glucose 6-phosphate + ADP + H(+)</text>
        <dbReference type="Rhea" id="RHEA:17825"/>
        <dbReference type="ChEBI" id="CHEBI:4167"/>
        <dbReference type="ChEBI" id="CHEBI:15378"/>
        <dbReference type="ChEBI" id="CHEBI:30616"/>
        <dbReference type="ChEBI" id="CHEBI:61548"/>
        <dbReference type="ChEBI" id="CHEBI:456216"/>
        <dbReference type="EC" id="2.7.1.2"/>
    </reaction>
</comment>
<organism evidence="5 6">
    <name type="scientific">Haloactinospora alba</name>
    <dbReference type="NCBI Taxonomy" id="405555"/>
    <lineage>
        <taxon>Bacteria</taxon>
        <taxon>Bacillati</taxon>
        <taxon>Actinomycetota</taxon>
        <taxon>Actinomycetes</taxon>
        <taxon>Streptosporangiales</taxon>
        <taxon>Nocardiopsidaceae</taxon>
        <taxon>Haloactinospora</taxon>
    </lineage>
</organism>
<dbReference type="SUPFAM" id="SSF53067">
    <property type="entry name" value="Actin-like ATPase domain"/>
    <property type="match status" value="1"/>
</dbReference>
<evidence type="ECO:0000256" key="3">
    <source>
        <dbReference type="HAMAP-Rule" id="MF_00524"/>
    </source>
</evidence>
<evidence type="ECO:0000313" key="6">
    <source>
        <dbReference type="Proteomes" id="UP000317422"/>
    </source>
</evidence>
<dbReference type="Proteomes" id="UP000317422">
    <property type="component" value="Unassembled WGS sequence"/>
</dbReference>
<dbReference type="EC" id="2.7.1.2" evidence="3"/>
<dbReference type="GO" id="GO:0005536">
    <property type="term" value="F:D-glucose binding"/>
    <property type="evidence" value="ECO:0007669"/>
    <property type="project" value="InterPro"/>
</dbReference>
<keyword evidence="6" id="KW-1185">Reference proteome</keyword>
<comment type="subcellular location">
    <subcellularLocation>
        <location evidence="3">Cytoplasm</location>
    </subcellularLocation>
</comment>
<reference evidence="5 6" key="1">
    <citation type="submission" date="2019-06" db="EMBL/GenBank/DDBJ databases">
        <title>Sequencing the genomes of 1000 actinobacteria strains.</title>
        <authorList>
            <person name="Klenk H.-P."/>
        </authorList>
    </citation>
    <scope>NUCLEOTIDE SEQUENCE [LARGE SCALE GENOMIC DNA]</scope>
    <source>
        <strain evidence="5 6">DSM 45015</strain>
    </source>
</reference>
<evidence type="ECO:0000256" key="2">
    <source>
        <dbReference type="ARBA" id="ARBA00022777"/>
    </source>
</evidence>
<dbReference type="GO" id="GO:0005524">
    <property type="term" value="F:ATP binding"/>
    <property type="evidence" value="ECO:0007669"/>
    <property type="project" value="UniProtKB-UniRule"/>
</dbReference>
<dbReference type="OrthoDB" id="9800595at2"/>
<dbReference type="GO" id="GO:0005829">
    <property type="term" value="C:cytosol"/>
    <property type="evidence" value="ECO:0007669"/>
    <property type="project" value="TreeGrafter"/>
</dbReference>
<evidence type="ECO:0000256" key="4">
    <source>
        <dbReference type="RuleBase" id="RU004046"/>
    </source>
</evidence>
<evidence type="ECO:0000256" key="1">
    <source>
        <dbReference type="ARBA" id="ARBA00022679"/>
    </source>
</evidence>
<dbReference type="PANTHER" id="PTHR47690:SF1">
    <property type="entry name" value="GLUCOKINASE"/>
    <property type="match status" value="1"/>
</dbReference>
<dbReference type="PANTHER" id="PTHR47690">
    <property type="entry name" value="GLUCOKINASE"/>
    <property type="match status" value="1"/>
</dbReference>
<gene>
    <name evidence="3" type="primary">glk</name>
    <name evidence="5" type="ORF">FHX37_1604</name>
</gene>
<dbReference type="InterPro" id="IPR043129">
    <property type="entry name" value="ATPase_NBD"/>
</dbReference>
<name>A0A543NIL3_9ACTN</name>
<dbReference type="Gene3D" id="3.40.367.20">
    <property type="match status" value="1"/>
</dbReference>
<comment type="similarity">
    <text evidence="3 4">Belongs to the bacterial glucokinase family.</text>
</comment>
<dbReference type="GO" id="GO:0004340">
    <property type="term" value="F:glucokinase activity"/>
    <property type="evidence" value="ECO:0007669"/>
    <property type="project" value="UniProtKB-UniRule"/>
</dbReference>
<dbReference type="HAMAP" id="MF_00524">
    <property type="entry name" value="Glucokinase"/>
    <property type="match status" value="1"/>
</dbReference>
<dbReference type="CDD" id="cd24008">
    <property type="entry name" value="ASKHA_NBD_GLK"/>
    <property type="match status" value="1"/>
</dbReference>
<keyword evidence="3" id="KW-0547">Nucleotide-binding</keyword>
<proteinExistence type="inferred from homology"/>
<dbReference type="EMBL" id="VFQC01000001">
    <property type="protein sequence ID" value="TQN31685.1"/>
    <property type="molecule type" value="Genomic_DNA"/>
</dbReference>
<keyword evidence="3" id="KW-0067">ATP-binding</keyword>
<keyword evidence="3" id="KW-0963">Cytoplasm</keyword>
<dbReference type="RefSeq" id="WP_141925101.1">
    <property type="nucleotide sequence ID" value="NZ_VFQC01000001.1"/>
</dbReference>
<protein>
    <recommendedName>
        <fullName evidence="3">Glucokinase</fullName>
        <ecNumber evidence="3">2.7.1.2</ecNumber>
    </recommendedName>
    <alternativeName>
        <fullName evidence="3">Glucose kinase</fullName>
    </alternativeName>
</protein>
<dbReference type="GO" id="GO:0006096">
    <property type="term" value="P:glycolytic process"/>
    <property type="evidence" value="ECO:0007669"/>
    <property type="project" value="UniProtKB-UniRule"/>
</dbReference>
<keyword evidence="1 3" id="KW-0808">Transferase</keyword>
<keyword evidence="2 3" id="KW-0418">Kinase</keyword>
<dbReference type="InterPro" id="IPR003836">
    <property type="entry name" value="Glucokinase"/>
</dbReference>
<dbReference type="Pfam" id="PF02685">
    <property type="entry name" value="Glucokinase"/>
    <property type="match status" value="1"/>
</dbReference>
<dbReference type="InterPro" id="IPR050201">
    <property type="entry name" value="Bacterial_glucokinase"/>
</dbReference>
<keyword evidence="3" id="KW-0324">Glycolysis</keyword>
<dbReference type="Gene3D" id="3.30.420.40">
    <property type="match status" value="1"/>
</dbReference>
<feature type="binding site" evidence="3">
    <location>
        <begin position="12"/>
        <end position="17"/>
    </location>
    <ligand>
        <name>ATP</name>
        <dbReference type="ChEBI" id="CHEBI:30616"/>
    </ligand>
</feature>
<evidence type="ECO:0000313" key="5">
    <source>
        <dbReference type="EMBL" id="TQN31685.1"/>
    </source>
</evidence>
<dbReference type="AlphaFoldDB" id="A0A543NIL3"/>
<dbReference type="NCBIfam" id="TIGR00749">
    <property type="entry name" value="glk"/>
    <property type="match status" value="1"/>
</dbReference>